<dbReference type="GO" id="GO:0003677">
    <property type="term" value="F:DNA binding"/>
    <property type="evidence" value="ECO:0007669"/>
    <property type="project" value="UniProtKB-KW"/>
</dbReference>
<organism evidence="9 10">
    <name type="scientific">Brassica campestris</name>
    <name type="common">Field mustard</name>
    <dbReference type="NCBI Taxonomy" id="3711"/>
    <lineage>
        <taxon>Eukaryota</taxon>
        <taxon>Viridiplantae</taxon>
        <taxon>Streptophyta</taxon>
        <taxon>Embryophyta</taxon>
        <taxon>Tracheophyta</taxon>
        <taxon>Spermatophyta</taxon>
        <taxon>Magnoliopsida</taxon>
        <taxon>eudicotyledons</taxon>
        <taxon>Gunneridae</taxon>
        <taxon>Pentapetalae</taxon>
        <taxon>rosids</taxon>
        <taxon>malvids</taxon>
        <taxon>Brassicales</taxon>
        <taxon>Brassicaceae</taxon>
        <taxon>Brassiceae</taxon>
        <taxon>Brassica</taxon>
    </lineage>
</organism>
<proteinExistence type="predicted"/>
<evidence type="ECO:0000256" key="6">
    <source>
        <dbReference type="ARBA" id="ARBA00023242"/>
    </source>
</evidence>
<accession>A0A397YWG8</accession>
<dbReference type="Gene3D" id="1.10.10.60">
    <property type="entry name" value="Homeodomain-like"/>
    <property type="match status" value="1"/>
</dbReference>
<keyword evidence="4" id="KW-0238">DNA-binding</keyword>
<name>A0A397YWG8_BRACM</name>
<evidence type="ECO:0000313" key="9">
    <source>
        <dbReference type="EMBL" id="RID57792.1"/>
    </source>
</evidence>
<feature type="domain" description="Myb-like" evidence="7">
    <location>
        <begin position="21"/>
        <end position="72"/>
    </location>
</feature>
<dbReference type="EMBL" id="CM010633">
    <property type="protein sequence ID" value="RID57792.1"/>
    <property type="molecule type" value="Genomic_DNA"/>
</dbReference>
<dbReference type="GO" id="GO:0005634">
    <property type="term" value="C:nucleus"/>
    <property type="evidence" value="ECO:0007669"/>
    <property type="project" value="UniProtKB-SubCell"/>
</dbReference>
<reference evidence="9 10" key="1">
    <citation type="submission" date="2018-06" db="EMBL/GenBank/DDBJ databases">
        <title>WGS assembly of Brassica rapa FPsc.</title>
        <authorList>
            <person name="Bowman J."/>
            <person name="Kohchi T."/>
            <person name="Yamato K."/>
            <person name="Jenkins J."/>
            <person name="Shu S."/>
            <person name="Ishizaki K."/>
            <person name="Yamaoka S."/>
            <person name="Nishihama R."/>
            <person name="Nakamura Y."/>
            <person name="Berger F."/>
            <person name="Adam C."/>
            <person name="Aki S."/>
            <person name="Althoff F."/>
            <person name="Araki T."/>
            <person name="Arteaga-Vazquez M."/>
            <person name="Balasubrmanian S."/>
            <person name="Bauer D."/>
            <person name="Boehm C."/>
            <person name="Briginshaw L."/>
            <person name="Caballero-Perez J."/>
            <person name="Catarino B."/>
            <person name="Chen F."/>
            <person name="Chiyoda S."/>
            <person name="Chovatia M."/>
            <person name="Davies K."/>
            <person name="Delmans M."/>
            <person name="Demura T."/>
            <person name="Dierschke T."/>
            <person name="Dolan L."/>
            <person name="Dorantes-Acosta A."/>
            <person name="Eklund D."/>
            <person name="Florent S."/>
            <person name="Flores-Sandoval E."/>
            <person name="Fujiyama A."/>
            <person name="Fukuzawa H."/>
            <person name="Galik B."/>
            <person name="Grimanelli D."/>
            <person name="Grimwood J."/>
            <person name="Grossniklaus U."/>
            <person name="Hamada T."/>
            <person name="Haseloff J."/>
            <person name="Hetherington A."/>
            <person name="Higo A."/>
            <person name="Hirakawa Y."/>
            <person name="Hundley H."/>
            <person name="Ikeda Y."/>
            <person name="Inoue K."/>
            <person name="Inoue S."/>
            <person name="Ishida S."/>
            <person name="Jia Q."/>
            <person name="Kakita M."/>
            <person name="Kanazawa T."/>
            <person name="Kawai Y."/>
            <person name="Kawashima T."/>
            <person name="Kennedy M."/>
            <person name="Kinose K."/>
            <person name="Kinoshita T."/>
            <person name="Kohara Y."/>
            <person name="Koide E."/>
            <person name="Komatsu K."/>
            <person name="Kopischke S."/>
            <person name="Kubo M."/>
            <person name="Kyozuka J."/>
            <person name="Lagercrantz U."/>
            <person name="Lin S."/>
            <person name="Lindquist E."/>
            <person name="Lipzen A."/>
            <person name="Lu C."/>
            <person name="Luna E."/>
            <person name="Martienssen R."/>
            <person name="Minamino N."/>
            <person name="Mizutani M."/>
            <person name="Mizutani M."/>
            <person name="Mochizuki N."/>
            <person name="Monte I."/>
            <person name="Mosher R."/>
            <person name="Nagasaki H."/>
            <person name="Nakagami H."/>
            <person name="Naramoto S."/>
            <person name="Nishitani K."/>
            <person name="Ohtani M."/>
            <person name="Okamoto T."/>
            <person name="Okumura M."/>
            <person name="Phillips J."/>
            <person name="Pollak B."/>
            <person name="Reinders A."/>
            <person name="Roevekamp M."/>
            <person name="Sano R."/>
            <person name="Sawa S."/>
            <person name="Schmid M."/>
            <person name="Shirakawa M."/>
            <person name="Solano R."/>
            <person name="Spunde A."/>
            <person name="Suetsugu N."/>
            <person name="Sugano S."/>
            <person name="Sugiyama A."/>
            <person name="Sun R."/>
            <person name="Suzuki Y."/>
            <person name="Takenaka M."/>
            <person name="Takezawa D."/>
            <person name="Tomogane H."/>
            <person name="Tsuzuki M."/>
            <person name="Ueda T."/>
            <person name="Umeda M."/>
            <person name="Ward J."/>
            <person name="Watanabe Y."/>
            <person name="Yazaki K."/>
            <person name="Yokoyama R."/>
            <person name="Yoshitake Y."/>
            <person name="Yotsui I."/>
            <person name="Zachgo S."/>
            <person name="Schmutz J."/>
        </authorList>
    </citation>
    <scope>NUCLEOTIDE SEQUENCE [LARGE SCALE GENOMIC DNA]</scope>
    <source>
        <strain evidence="10">cv. B-3</strain>
    </source>
</reference>
<evidence type="ECO:0000313" key="10">
    <source>
        <dbReference type="Proteomes" id="UP000264353"/>
    </source>
</evidence>
<dbReference type="PANTHER" id="PTHR47997:SF75">
    <property type="entry name" value="MYB DOMAIN PROTEIN 55"/>
    <property type="match status" value="1"/>
</dbReference>
<dbReference type="CDD" id="cd00167">
    <property type="entry name" value="SANT"/>
    <property type="match status" value="1"/>
</dbReference>
<evidence type="ECO:0000259" key="8">
    <source>
        <dbReference type="PROSITE" id="PS51294"/>
    </source>
</evidence>
<keyword evidence="2" id="KW-0677">Repeat</keyword>
<dbReference type="Pfam" id="PF00249">
    <property type="entry name" value="Myb_DNA-binding"/>
    <property type="match status" value="1"/>
</dbReference>
<evidence type="ECO:0000259" key="7">
    <source>
        <dbReference type="PROSITE" id="PS50090"/>
    </source>
</evidence>
<dbReference type="InterPro" id="IPR051953">
    <property type="entry name" value="Plant_SW-associated_TFs"/>
</dbReference>
<dbReference type="PROSITE" id="PS50090">
    <property type="entry name" value="MYB_LIKE"/>
    <property type="match status" value="1"/>
</dbReference>
<comment type="subcellular location">
    <subcellularLocation>
        <location evidence="1">Nucleus</location>
    </subcellularLocation>
</comment>
<dbReference type="InterPro" id="IPR001005">
    <property type="entry name" value="SANT/Myb"/>
</dbReference>
<feature type="non-terminal residue" evidence="9">
    <location>
        <position position="1"/>
    </location>
</feature>
<keyword evidence="5" id="KW-0804">Transcription</keyword>
<dbReference type="InterPro" id="IPR017930">
    <property type="entry name" value="Myb_dom"/>
</dbReference>
<dbReference type="PROSITE" id="PS51294">
    <property type="entry name" value="HTH_MYB"/>
    <property type="match status" value="1"/>
</dbReference>
<keyword evidence="3" id="KW-0805">Transcription regulation</keyword>
<dbReference type="AlphaFoldDB" id="A0A397YWG8"/>
<feature type="domain" description="HTH myb-type" evidence="8">
    <location>
        <begin position="21"/>
        <end position="76"/>
    </location>
</feature>
<dbReference type="InterPro" id="IPR009057">
    <property type="entry name" value="Homeodomain-like_sf"/>
</dbReference>
<dbReference type="PANTHER" id="PTHR47997">
    <property type="entry name" value="MYB DOMAIN PROTEIN 55"/>
    <property type="match status" value="1"/>
</dbReference>
<dbReference type="Proteomes" id="UP000264353">
    <property type="component" value="Chromosome A6"/>
</dbReference>
<evidence type="ECO:0000256" key="4">
    <source>
        <dbReference type="ARBA" id="ARBA00023125"/>
    </source>
</evidence>
<keyword evidence="6" id="KW-0539">Nucleus</keyword>
<evidence type="ECO:0000256" key="3">
    <source>
        <dbReference type="ARBA" id="ARBA00023015"/>
    </source>
</evidence>
<evidence type="ECO:0000256" key="2">
    <source>
        <dbReference type="ARBA" id="ARBA00022737"/>
    </source>
</evidence>
<dbReference type="SUPFAM" id="SSF46689">
    <property type="entry name" value="Homeodomain-like"/>
    <property type="match status" value="1"/>
</dbReference>
<gene>
    <name evidence="9" type="ORF">BRARA_F01144</name>
</gene>
<evidence type="ECO:0000256" key="1">
    <source>
        <dbReference type="ARBA" id="ARBA00004123"/>
    </source>
</evidence>
<evidence type="ECO:0000256" key="5">
    <source>
        <dbReference type="ARBA" id="ARBA00023163"/>
    </source>
</evidence>
<protein>
    <submittedName>
        <fullName evidence="9">Uncharacterized protein</fullName>
    </submittedName>
</protein>
<dbReference type="SMART" id="SM00717">
    <property type="entry name" value="SANT"/>
    <property type="match status" value="1"/>
</dbReference>
<sequence>NWRSLPLNKLSCRLQWINYLRPDVKRGNFSVEEEETITELHQSIEASMWSKIASKLPGRTDKVIKNAWYTHLKKRLISYTNLNPDEEVATKGSLNREETFKESFPNASMSFGGSNILSILQDWSFVNGSDSFQQPENSLTPRAHQDSQGDEVDKWFNYLESELGL</sequence>